<dbReference type="Proteomes" id="UP000222542">
    <property type="component" value="Unassembled WGS sequence"/>
</dbReference>
<gene>
    <name evidence="7" type="ORF">T459_08888</name>
</gene>
<dbReference type="GO" id="GO:0045490">
    <property type="term" value="P:pectin catabolic process"/>
    <property type="evidence" value="ECO:0007669"/>
    <property type="project" value="UniProtKB-UniPathway"/>
</dbReference>
<dbReference type="PANTHER" id="PTHR31707">
    <property type="entry name" value="PECTINESTERASE"/>
    <property type="match status" value="1"/>
</dbReference>
<dbReference type="InterPro" id="IPR011050">
    <property type="entry name" value="Pectin_lyase_fold/virulence"/>
</dbReference>
<feature type="domain" description="Pectinesterase catalytic" evidence="6">
    <location>
        <begin position="32"/>
        <end position="93"/>
    </location>
</feature>
<proteinExistence type="predicted"/>
<evidence type="ECO:0000256" key="5">
    <source>
        <dbReference type="ARBA" id="ARBA00047928"/>
    </source>
</evidence>
<dbReference type="SUPFAM" id="SSF51126">
    <property type="entry name" value="Pectin lyase-like"/>
    <property type="match status" value="1"/>
</dbReference>
<protein>
    <recommendedName>
        <fullName evidence="6">Pectinesterase catalytic domain-containing protein</fullName>
    </recommendedName>
</protein>
<keyword evidence="4" id="KW-0961">Cell wall biogenesis/degradation</keyword>
<name>A0A2G2ZXR4_CAPAN</name>
<evidence type="ECO:0000256" key="3">
    <source>
        <dbReference type="ARBA" id="ARBA00023085"/>
    </source>
</evidence>
<accession>A0A2G2ZXR4</accession>
<dbReference type="EMBL" id="AYRZ02000003">
    <property type="protein sequence ID" value="PHT86782.1"/>
    <property type="molecule type" value="Genomic_DNA"/>
</dbReference>
<reference evidence="7 8" key="2">
    <citation type="journal article" date="2017" name="Genome Biol.">
        <title>New reference genome sequences of hot pepper reveal the massive evolution of plant disease-resistance genes by retroduplication.</title>
        <authorList>
            <person name="Kim S."/>
            <person name="Park J."/>
            <person name="Yeom S.I."/>
            <person name="Kim Y.M."/>
            <person name="Seo E."/>
            <person name="Kim K.T."/>
            <person name="Kim M.S."/>
            <person name="Lee J.M."/>
            <person name="Cheong K."/>
            <person name="Shin H.S."/>
            <person name="Kim S.B."/>
            <person name="Han K."/>
            <person name="Lee J."/>
            <person name="Park M."/>
            <person name="Lee H.A."/>
            <person name="Lee H.Y."/>
            <person name="Lee Y."/>
            <person name="Oh S."/>
            <person name="Lee J.H."/>
            <person name="Choi E."/>
            <person name="Choi E."/>
            <person name="Lee S.E."/>
            <person name="Jeon J."/>
            <person name="Kim H."/>
            <person name="Choi G."/>
            <person name="Song H."/>
            <person name="Lee J."/>
            <person name="Lee S.C."/>
            <person name="Kwon J.K."/>
            <person name="Lee H.Y."/>
            <person name="Koo N."/>
            <person name="Hong Y."/>
            <person name="Kim R.W."/>
            <person name="Kang W.H."/>
            <person name="Huh J.H."/>
            <person name="Kang B.C."/>
            <person name="Yang T.J."/>
            <person name="Lee Y.H."/>
            <person name="Bennetzen J.L."/>
            <person name="Choi D."/>
        </authorList>
    </citation>
    <scope>NUCLEOTIDE SEQUENCE [LARGE SCALE GENOMIC DNA]</scope>
    <source>
        <strain evidence="8">cv. CM334</strain>
    </source>
</reference>
<comment type="catalytic activity">
    <reaction evidence="5">
        <text>[(1-&gt;4)-alpha-D-galacturonosyl methyl ester](n) + n H2O = [(1-&gt;4)-alpha-D-galacturonosyl](n) + n methanol + n H(+)</text>
        <dbReference type="Rhea" id="RHEA:22380"/>
        <dbReference type="Rhea" id="RHEA-COMP:14570"/>
        <dbReference type="Rhea" id="RHEA-COMP:14573"/>
        <dbReference type="ChEBI" id="CHEBI:15377"/>
        <dbReference type="ChEBI" id="CHEBI:15378"/>
        <dbReference type="ChEBI" id="CHEBI:17790"/>
        <dbReference type="ChEBI" id="CHEBI:140522"/>
        <dbReference type="ChEBI" id="CHEBI:140523"/>
        <dbReference type="EC" id="3.1.1.11"/>
    </reaction>
</comment>
<dbReference type="OMA" id="HYRIDAY"/>
<dbReference type="InterPro" id="IPR012334">
    <property type="entry name" value="Pectin_lyas_fold"/>
</dbReference>
<keyword evidence="8" id="KW-1185">Reference proteome</keyword>
<keyword evidence="3" id="KW-0063">Aspartyl esterase</keyword>
<reference evidence="7 8" key="1">
    <citation type="journal article" date="2014" name="Nat. Genet.">
        <title>Genome sequence of the hot pepper provides insights into the evolution of pungency in Capsicum species.</title>
        <authorList>
            <person name="Kim S."/>
            <person name="Park M."/>
            <person name="Yeom S.I."/>
            <person name="Kim Y.M."/>
            <person name="Lee J.M."/>
            <person name="Lee H.A."/>
            <person name="Seo E."/>
            <person name="Choi J."/>
            <person name="Cheong K."/>
            <person name="Kim K.T."/>
            <person name="Jung K."/>
            <person name="Lee G.W."/>
            <person name="Oh S.K."/>
            <person name="Bae C."/>
            <person name="Kim S.B."/>
            <person name="Lee H.Y."/>
            <person name="Kim S.Y."/>
            <person name="Kim M.S."/>
            <person name="Kang B.C."/>
            <person name="Jo Y.D."/>
            <person name="Yang H.B."/>
            <person name="Jeong H.J."/>
            <person name="Kang W.H."/>
            <person name="Kwon J.K."/>
            <person name="Shin C."/>
            <person name="Lim J.Y."/>
            <person name="Park J.H."/>
            <person name="Huh J.H."/>
            <person name="Kim J.S."/>
            <person name="Kim B.D."/>
            <person name="Cohen O."/>
            <person name="Paran I."/>
            <person name="Suh M.C."/>
            <person name="Lee S.B."/>
            <person name="Kim Y.K."/>
            <person name="Shin Y."/>
            <person name="Noh S.J."/>
            <person name="Park J."/>
            <person name="Seo Y.S."/>
            <person name="Kwon S.Y."/>
            <person name="Kim H.A."/>
            <person name="Park J.M."/>
            <person name="Kim H.J."/>
            <person name="Choi S.B."/>
            <person name="Bosland P.W."/>
            <person name="Reeves G."/>
            <person name="Jo S.H."/>
            <person name="Lee B.W."/>
            <person name="Cho H.T."/>
            <person name="Choi H.S."/>
            <person name="Lee M.S."/>
            <person name="Yu Y."/>
            <person name="Do Choi Y."/>
            <person name="Park B.S."/>
            <person name="van Deynze A."/>
            <person name="Ashrafi H."/>
            <person name="Hill T."/>
            <person name="Kim W.T."/>
            <person name="Pai H.S."/>
            <person name="Ahn H.K."/>
            <person name="Yeam I."/>
            <person name="Giovannoni J.J."/>
            <person name="Rose J.K."/>
            <person name="Sorensen I."/>
            <person name="Lee S.J."/>
            <person name="Kim R.W."/>
            <person name="Choi I.Y."/>
            <person name="Choi B.S."/>
            <person name="Lim J.S."/>
            <person name="Lee Y.H."/>
            <person name="Choi D."/>
        </authorList>
    </citation>
    <scope>NUCLEOTIDE SEQUENCE [LARGE SCALE GENOMIC DNA]</scope>
    <source>
        <strain evidence="8">cv. CM334</strain>
    </source>
</reference>
<dbReference type="GO" id="GO:0030599">
    <property type="term" value="F:pectinesterase activity"/>
    <property type="evidence" value="ECO:0007669"/>
    <property type="project" value="UniProtKB-EC"/>
</dbReference>
<dbReference type="AlphaFoldDB" id="A0A2G2ZXR4"/>
<evidence type="ECO:0000313" key="7">
    <source>
        <dbReference type="EMBL" id="PHT86782.1"/>
    </source>
</evidence>
<dbReference type="UniPathway" id="UPA00545">
    <property type="reaction ID" value="UER00823"/>
</dbReference>
<dbReference type="STRING" id="4072.A0A2G2ZXR4"/>
<organism evidence="7 8">
    <name type="scientific">Capsicum annuum</name>
    <name type="common">Capsicum pepper</name>
    <dbReference type="NCBI Taxonomy" id="4072"/>
    <lineage>
        <taxon>Eukaryota</taxon>
        <taxon>Viridiplantae</taxon>
        <taxon>Streptophyta</taxon>
        <taxon>Embryophyta</taxon>
        <taxon>Tracheophyta</taxon>
        <taxon>Spermatophyta</taxon>
        <taxon>Magnoliopsida</taxon>
        <taxon>eudicotyledons</taxon>
        <taxon>Gunneridae</taxon>
        <taxon>Pentapetalae</taxon>
        <taxon>asterids</taxon>
        <taxon>lamiids</taxon>
        <taxon>Solanales</taxon>
        <taxon>Solanaceae</taxon>
        <taxon>Solanoideae</taxon>
        <taxon>Capsiceae</taxon>
        <taxon>Capsicum</taxon>
    </lineage>
</organism>
<dbReference type="Pfam" id="PF01095">
    <property type="entry name" value="Pectinesterase"/>
    <property type="match status" value="1"/>
</dbReference>
<keyword evidence="2" id="KW-0378">Hydrolase</keyword>
<dbReference type="GO" id="GO:0042545">
    <property type="term" value="P:cell wall modification"/>
    <property type="evidence" value="ECO:0007669"/>
    <property type="project" value="InterPro"/>
</dbReference>
<evidence type="ECO:0000256" key="1">
    <source>
        <dbReference type="ARBA" id="ARBA00005184"/>
    </source>
</evidence>
<comment type="caution">
    <text evidence="7">The sequence shown here is derived from an EMBL/GenBank/DDBJ whole genome shotgun (WGS) entry which is preliminary data.</text>
</comment>
<evidence type="ECO:0000256" key="4">
    <source>
        <dbReference type="ARBA" id="ARBA00023316"/>
    </source>
</evidence>
<dbReference type="Gramene" id="PHT86782">
    <property type="protein sequence ID" value="PHT86782"/>
    <property type="gene ID" value="T459_08888"/>
</dbReference>
<sequence>MSVINHYRIDAYEDTLYTHSLRQYYRDSYVIGSLTDLAGWAEWNRDFALETLYYSEYMNNGPGASTSKHVKWPGYHIITDPAEAMTFNVGELI</sequence>
<dbReference type="Gene3D" id="2.160.20.10">
    <property type="entry name" value="Single-stranded right-handed beta-helix, Pectin lyase-like"/>
    <property type="match status" value="1"/>
</dbReference>
<comment type="pathway">
    <text evidence="1">Glycan metabolism; pectin degradation; 2-dehydro-3-deoxy-D-gluconate from pectin: step 1/5.</text>
</comment>
<dbReference type="InterPro" id="IPR000070">
    <property type="entry name" value="Pectinesterase_cat"/>
</dbReference>
<evidence type="ECO:0000313" key="8">
    <source>
        <dbReference type="Proteomes" id="UP000222542"/>
    </source>
</evidence>
<evidence type="ECO:0000259" key="6">
    <source>
        <dbReference type="Pfam" id="PF01095"/>
    </source>
</evidence>
<evidence type="ECO:0000256" key="2">
    <source>
        <dbReference type="ARBA" id="ARBA00022801"/>
    </source>
</evidence>